<reference evidence="1" key="1">
    <citation type="submission" date="2025-08" db="UniProtKB">
        <authorList>
            <consortium name="Ensembl"/>
        </authorList>
    </citation>
    <scope>IDENTIFICATION</scope>
</reference>
<accession>A0A8C1U5D1</accession>
<dbReference type="GO" id="GO:0006955">
    <property type="term" value="P:immune response"/>
    <property type="evidence" value="ECO:0007669"/>
    <property type="project" value="InterPro"/>
</dbReference>
<evidence type="ECO:0000313" key="1">
    <source>
        <dbReference type="Ensembl" id="ENSCCRP00015032164.1"/>
    </source>
</evidence>
<dbReference type="Proteomes" id="UP000694700">
    <property type="component" value="Unplaced"/>
</dbReference>
<dbReference type="SUPFAM" id="SSF54117">
    <property type="entry name" value="Interleukin 8-like chemokines"/>
    <property type="match status" value="1"/>
</dbReference>
<dbReference type="Gene3D" id="2.40.50.40">
    <property type="match status" value="1"/>
</dbReference>
<dbReference type="AlphaFoldDB" id="A0A8C1U5D1"/>
<proteinExistence type="predicted"/>
<sequence length="98" mass="11100">MLIMKYSNVIVQCIYYVSVLCANLPSECCFNNYGRKIPIAKIDSYIETRVDCPKPGVIKNLLYCVNKISVWSNCDLFLLPVLSQRGVFVCARILSWAG</sequence>
<dbReference type="GO" id="GO:0008009">
    <property type="term" value="F:chemokine activity"/>
    <property type="evidence" value="ECO:0007669"/>
    <property type="project" value="InterPro"/>
</dbReference>
<dbReference type="InterPro" id="IPR036048">
    <property type="entry name" value="Interleukin_8-like_sf"/>
</dbReference>
<dbReference type="Ensembl" id="ENSCCRT00015033287.1">
    <property type="protein sequence ID" value="ENSCCRP00015032164.1"/>
    <property type="gene ID" value="ENSCCRG00015013455.1"/>
</dbReference>
<protein>
    <submittedName>
        <fullName evidence="1">Chemokine (C-C motif) ligand 36, duplicate 1</fullName>
    </submittedName>
</protein>
<name>A0A8C1U5D1_CYPCA</name>
<evidence type="ECO:0000313" key="2">
    <source>
        <dbReference type="Proteomes" id="UP000694700"/>
    </source>
</evidence>
<dbReference type="GO" id="GO:0005576">
    <property type="term" value="C:extracellular region"/>
    <property type="evidence" value="ECO:0007669"/>
    <property type="project" value="InterPro"/>
</dbReference>
<organism evidence="1 2">
    <name type="scientific">Cyprinus carpio</name>
    <name type="common">Common carp</name>
    <dbReference type="NCBI Taxonomy" id="7962"/>
    <lineage>
        <taxon>Eukaryota</taxon>
        <taxon>Metazoa</taxon>
        <taxon>Chordata</taxon>
        <taxon>Craniata</taxon>
        <taxon>Vertebrata</taxon>
        <taxon>Euteleostomi</taxon>
        <taxon>Actinopterygii</taxon>
        <taxon>Neopterygii</taxon>
        <taxon>Teleostei</taxon>
        <taxon>Ostariophysi</taxon>
        <taxon>Cypriniformes</taxon>
        <taxon>Cyprinidae</taxon>
        <taxon>Cyprininae</taxon>
        <taxon>Cyprinus</taxon>
    </lineage>
</organism>